<proteinExistence type="predicted"/>
<dbReference type="Gene3D" id="3.60.40.10">
    <property type="entry name" value="PPM-type phosphatase domain"/>
    <property type="match status" value="1"/>
</dbReference>
<evidence type="ECO:0000313" key="2">
    <source>
        <dbReference type="EMBL" id="KAK9160411.1"/>
    </source>
</evidence>
<keyword evidence="3" id="KW-1185">Reference proteome</keyword>
<dbReference type="Proteomes" id="UP001420932">
    <property type="component" value="Unassembled WGS sequence"/>
</dbReference>
<dbReference type="InterPro" id="IPR043154">
    <property type="entry name" value="Sec-1-like_dom1"/>
</dbReference>
<dbReference type="InterPro" id="IPR001932">
    <property type="entry name" value="PPM-type_phosphatase-like_dom"/>
</dbReference>
<evidence type="ECO:0000259" key="1">
    <source>
        <dbReference type="Pfam" id="PF00481"/>
    </source>
</evidence>
<name>A0AAP0KXG6_9MAGN</name>
<sequence length="190" mass="21813">MKIISAHIHKDIAKGVQREYSIYFVPRRTTVCEKILEEEKVHQLLTIGEYPLYIIPLDEDVLSFELDLAYRVGVIATPDVHSFDLSERDNFIILGCDGLWGVFGPSDAVDFVQQHLRLSSKGDVRSRPRLHRTSRWMMRRVAGDCPKGCVYSLRIIKYSKCFVNAFCNPTKFDHVVLGRLGFVLRSLLRG</sequence>
<dbReference type="SUPFAM" id="SSF56815">
    <property type="entry name" value="Sec1/munc18-like (SM) proteins"/>
    <property type="match status" value="1"/>
</dbReference>
<reference evidence="2 3" key="1">
    <citation type="submission" date="2024-01" db="EMBL/GenBank/DDBJ databases">
        <title>Genome assemblies of Stephania.</title>
        <authorList>
            <person name="Yang L."/>
        </authorList>
    </citation>
    <scope>NUCLEOTIDE SEQUENCE [LARGE SCALE GENOMIC DNA]</scope>
    <source>
        <strain evidence="2">YNDBR</strain>
        <tissue evidence="2">Leaf</tissue>
    </source>
</reference>
<dbReference type="EMBL" id="JBBNAF010000003">
    <property type="protein sequence ID" value="KAK9160411.1"/>
    <property type="molecule type" value="Genomic_DNA"/>
</dbReference>
<dbReference type="AlphaFoldDB" id="A0AAP0KXG6"/>
<organism evidence="2 3">
    <name type="scientific">Stephania yunnanensis</name>
    <dbReference type="NCBI Taxonomy" id="152371"/>
    <lineage>
        <taxon>Eukaryota</taxon>
        <taxon>Viridiplantae</taxon>
        <taxon>Streptophyta</taxon>
        <taxon>Embryophyta</taxon>
        <taxon>Tracheophyta</taxon>
        <taxon>Spermatophyta</taxon>
        <taxon>Magnoliopsida</taxon>
        <taxon>Ranunculales</taxon>
        <taxon>Menispermaceae</taxon>
        <taxon>Menispermoideae</taxon>
        <taxon>Cissampelideae</taxon>
        <taxon>Stephania</taxon>
    </lineage>
</organism>
<protein>
    <recommendedName>
        <fullName evidence="1">PPM-type phosphatase domain-containing protein</fullName>
    </recommendedName>
</protein>
<dbReference type="Gene3D" id="3.40.50.2060">
    <property type="match status" value="1"/>
</dbReference>
<feature type="domain" description="PPM-type phosphatase" evidence="1">
    <location>
        <begin position="72"/>
        <end position="118"/>
    </location>
</feature>
<dbReference type="InterPro" id="IPR036045">
    <property type="entry name" value="Sec1-like_sf"/>
</dbReference>
<comment type="caution">
    <text evidence="2">The sequence shown here is derived from an EMBL/GenBank/DDBJ whole genome shotgun (WGS) entry which is preliminary data.</text>
</comment>
<dbReference type="SUPFAM" id="SSF81606">
    <property type="entry name" value="PP2C-like"/>
    <property type="match status" value="1"/>
</dbReference>
<dbReference type="Pfam" id="PF00481">
    <property type="entry name" value="PP2C"/>
    <property type="match status" value="1"/>
</dbReference>
<evidence type="ECO:0000313" key="3">
    <source>
        <dbReference type="Proteomes" id="UP001420932"/>
    </source>
</evidence>
<gene>
    <name evidence="2" type="ORF">Syun_006752</name>
</gene>
<dbReference type="InterPro" id="IPR036457">
    <property type="entry name" value="PPM-type-like_dom_sf"/>
</dbReference>
<accession>A0AAP0KXG6</accession>